<feature type="compositionally biased region" description="Low complexity" evidence="2">
    <location>
        <begin position="559"/>
        <end position="570"/>
    </location>
</feature>
<comment type="similarity">
    <text evidence="1">Belongs to the UPF0507 family.</text>
</comment>
<dbReference type="GO" id="GO:0030133">
    <property type="term" value="C:transport vesicle"/>
    <property type="evidence" value="ECO:0007669"/>
    <property type="project" value="TreeGrafter"/>
</dbReference>
<name>S2JRW6_MUCC1</name>
<dbReference type="GO" id="GO:0005886">
    <property type="term" value="C:plasma membrane"/>
    <property type="evidence" value="ECO:0007669"/>
    <property type="project" value="TreeGrafter"/>
</dbReference>
<dbReference type="GO" id="GO:0000149">
    <property type="term" value="F:SNARE binding"/>
    <property type="evidence" value="ECO:0007669"/>
    <property type="project" value="TreeGrafter"/>
</dbReference>
<dbReference type="Proteomes" id="UP000014254">
    <property type="component" value="Unassembled WGS sequence"/>
</dbReference>
<dbReference type="Pfam" id="PF02204">
    <property type="entry name" value="VPS9"/>
    <property type="match status" value="1"/>
</dbReference>
<evidence type="ECO:0000259" key="3">
    <source>
        <dbReference type="PROSITE" id="PS51205"/>
    </source>
</evidence>
<feature type="compositionally biased region" description="Low complexity" evidence="2">
    <location>
        <begin position="664"/>
        <end position="696"/>
    </location>
</feature>
<feature type="compositionally biased region" description="Polar residues" evidence="2">
    <location>
        <begin position="638"/>
        <end position="658"/>
    </location>
</feature>
<dbReference type="OMA" id="ERIQHMY"/>
<dbReference type="PANTHER" id="PTHR24170">
    <property type="entry name" value="ANKYRIN REPEAT DOMAIN-CONTAINING PROTEIN 27"/>
    <property type="match status" value="1"/>
</dbReference>
<evidence type="ECO:0000256" key="1">
    <source>
        <dbReference type="ARBA" id="ARBA00007428"/>
    </source>
</evidence>
<dbReference type="SUPFAM" id="SSF109993">
    <property type="entry name" value="VPS9 domain"/>
    <property type="match status" value="1"/>
</dbReference>
<dbReference type="PROSITE" id="PS51205">
    <property type="entry name" value="VPS9"/>
    <property type="match status" value="1"/>
</dbReference>
<dbReference type="GO" id="GO:0005085">
    <property type="term" value="F:guanyl-nucleotide exchange factor activity"/>
    <property type="evidence" value="ECO:0007669"/>
    <property type="project" value="TreeGrafter"/>
</dbReference>
<dbReference type="STRING" id="1220926.S2JRW6"/>
<sequence length="809" mass="91119">MTLPFFQKTGVKKKKPVINESSSTTYPTLSSLIQKTGSSNSSESPSPPSSAMDPLEPEEIDENFFYKHMMTHFHSLFCESAIVCIPHSKSIEGLVITKDIIESHCFQTSPYFCGQYMATKQKQKIIALDFPIITTILGFKEERTVHIMAEESVYLKNKKIKLLSIDRLLEGEPPAYHHHHKHAITIPPVRNSRTDLEFLNMFSENLEALYELQIAVQEFTDSYVYIKGYNKSTVERIQHMYMKTYRTILQRNKLLQESCRTPSEHDQFLELVENVVMSFLHKKIWIQSLQSLLASQDNYLDTICYAYSNVTLSQYSLRYPISEMHLSCFDEAITNFRRLDSDSSNVEPYKSTMKQLAFTPLEKLAVVRSTLDLITSTVRDYVQDFGNGISDTSVTADEMIPLLAFVIVQSNVPRIASLVYYMQYYRLARMAEGSVYSFVVTTMKSACEFLKDDPLSLNDIGSATSSQSSVTSPQSLRSRSISFSSLNKPNSAPPQHVNSARFSLHHRKSQSADLHGLVGDLNINPHNHYHLNHHQEKELLMDPRISVDETDDDGDDLRSTSSSGSSRRNSAILRPHIVLPNPRHTENRKSLDIPNDWLLPNNNNSSGSSSSSSSSYQTSRLAPTSSNYYTNRYKPSRNLGSSRPMVSTTFPSLSNSTPLPMDALPSSSSYQHHPSSSPSLPTSPLTSQQLEQQTPQHYHHQHHHLPSVPSISSVADIPKLGRSLSASTVVRKRISQQPPKVINIRDRISFDSNQRPASICLDTRSLHSIEDGGEESEELMGDFLLGLSKLDGNVVGGRTGSFKTSFRRL</sequence>
<dbReference type="PANTHER" id="PTHR24170:SF1">
    <property type="entry name" value="DOMAIN PROTEIN, PUTATIVE (AFU_ORTHOLOGUE AFUA_1G09870)-RELATED"/>
    <property type="match status" value="1"/>
</dbReference>
<dbReference type="VEuPathDB" id="FungiDB:HMPREF1544_00035"/>
<feature type="compositionally biased region" description="Low complexity" evidence="2">
    <location>
        <begin position="21"/>
        <end position="44"/>
    </location>
</feature>
<dbReference type="Gene3D" id="1.20.1050.80">
    <property type="entry name" value="VPS9 domain"/>
    <property type="match status" value="1"/>
</dbReference>
<evidence type="ECO:0000313" key="5">
    <source>
        <dbReference type="Proteomes" id="UP000014254"/>
    </source>
</evidence>
<feature type="region of interest" description="Disordered" evidence="2">
    <location>
        <begin position="546"/>
        <end position="711"/>
    </location>
</feature>
<dbReference type="OrthoDB" id="411646at2759"/>
<dbReference type="EMBL" id="KE123896">
    <property type="protein sequence ID" value="EPB92961.1"/>
    <property type="molecule type" value="Genomic_DNA"/>
</dbReference>
<reference evidence="5" key="1">
    <citation type="submission" date="2013-05" db="EMBL/GenBank/DDBJ databases">
        <title>The Genome sequence of Mucor circinelloides f. circinelloides 1006PhL.</title>
        <authorList>
            <consortium name="The Broad Institute Genomics Platform"/>
            <person name="Cuomo C."/>
            <person name="Earl A."/>
            <person name="Findley K."/>
            <person name="Lee S.C."/>
            <person name="Walker B."/>
            <person name="Young S."/>
            <person name="Zeng Q."/>
            <person name="Gargeya S."/>
            <person name="Fitzgerald M."/>
            <person name="Haas B."/>
            <person name="Abouelleil A."/>
            <person name="Allen A.W."/>
            <person name="Alvarado L."/>
            <person name="Arachchi H.M."/>
            <person name="Berlin A.M."/>
            <person name="Chapman S.B."/>
            <person name="Gainer-Dewar J."/>
            <person name="Goldberg J."/>
            <person name="Griggs A."/>
            <person name="Gujja S."/>
            <person name="Hansen M."/>
            <person name="Howarth C."/>
            <person name="Imamovic A."/>
            <person name="Ireland A."/>
            <person name="Larimer J."/>
            <person name="McCowan C."/>
            <person name="Murphy C."/>
            <person name="Pearson M."/>
            <person name="Poon T.W."/>
            <person name="Priest M."/>
            <person name="Roberts A."/>
            <person name="Saif S."/>
            <person name="Shea T."/>
            <person name="Sisk P."/>
            <person name="Sykes S."/>
            <person name="Wortman J."/>
            <person name="Nusbaum C."/>
            <person name="Birren B."/>
        </authorList>
    </citation>
    <scope>NUCLEOTIDE SEQUENCE [LARGE SCALE GENOMIC DNA]</scope>
    <source>
        <strain evidence="5">1006PhL</strain>
    </source>
</reference>
<gene>
    <name evidence="4" type="ORF">HMPREF1544_00035</name>
</gene>
<feature type="domain" description="VPS9" evidence="3">
    <location>
        <begin position="294"/>
        <end position="459"/>
    </location>
</feature>
<dbReference type="AlphaFoldDB" id="S2JRW6"/>
<dbReference type="InterPro" id="IPR051248">
    <property type="entry name" value="UPF0507/Ank_repeat_27"/>
</dbReference>
<dbReference type="GO" id="GO:0005769">
    <property type="term" value="C:early endosome"/>
    <property type="evidence" value="ECO:0007669"/>
    <property type="project" value="TreeGrafter"/>
</dbReference>
<feature type="region of interest" description="Disordered" evidence="2">
    <location>
        <begin position="1"/>
        <end position="54"/>
    </location>
</feature>
<proteinExistence type="inferred from homology"/>
<feature type="compositionally biased region" description="Low complexity" evidence="2">
    <location>
        <begin position="601"/>
        <end position="615"/>
    </location>
</feature>
<dbReference type="GO" id="GO:0097422">
    <property type="term" value="C:tubular endosome"/>
    <property type="evidence" value="ECO:0007669"/>
    <property type="project" value="TreeGrafter"/>
</dbReference>
<dbReference type="InterPro" id="IPR003123">
    <property type="entry name" value="VPS9"/>
</dbReference>
<feature type="compositionally biased region" description="Polar residues" evidence="2">
    <location>
        <begin position="616"/>
        <end position="630"/>
    </location>
</feature>
<evidence type="ECO:0000313" key="4">
    <source>
        <dbReference type="EMBL" id="EPB92961.1"/>
    </source>
</evidence>
<dbReference type="GO" id="GO:0045022">
    <property type="term" value="P:early endosome to late endosome transport"/>
    <property type="evidence" value="ECO:0007669"/>
    <property type="project" value="TreeGrafter"/>
</dbReference>
<organism evidence="4 5">
    <name type="scientific">Mucor circinelloides f. circinelloides (strain 1006PhL)</name>
    <name type="common">Mucormycosis agent</name>
    <name type="synonym">Calyptromyces circinelloides</name>
    <dbReference type="NCBI Taxonomy" id="1220926"/>
    <lineage>
        <taxon>Eukaryota</taxon>
        <taxon>Fungi</taxon>
        <taxon>Fungi incertae sedis</taxon>
        <taxon>Mucoromycota</taxon>
        <taxon>Mucoromycotina</taxon>
        <taxon>Mucoromycetes</taxon>
        <taxon>Mucorales</taxon>
        <taxon>Mucorineae</taxon>
        <taxon>Mucoraceae</taxon>
        <taxon>Mucor</taxon>
    </lineage>
</organism>
<protein>
    <recommendedName>
        <fullName evidence="3">VPS9 domain-containing protein</fullName>
    </recommendedName>
</protein>
<dbReference type="InterPro" id="IPR037191">
    <property type="entry name" value="VPS9_dom_sf"/>
</dbReference>
<dbReference type="eggNOG" id="ENOG502SBVI">
    <property type="taxonomic scope" value="Eukaryota"/>
</dbReference>
<accession>S2JRW6</accession>
<dbReference type="InParanoid" id="S2JRW6"/>
<evidence type="ECO:0000256" key="2">
    <source>
        <dbReference type="SAM" id="MobiDB-lite"/>
    </source>
</evidence>
<dbReference type="GO" id="GO:0005770">
    <property type="term" value="C:late endosome"/>
    <property type="evidence" value="ECO:0007669"/>
    <property type="project" value="TreeGrafter"/>
</dbReference>
<keyword evidence="5" id="KW-1185">Reference proteome</keyword>